<dbReference type="Pfam" id="PF20732">
    <property type="entry name" value="NamZ_C"/>
    <property type="match status" value="1"/>
</dbReference>
<keyword evidence="6" id="KW-1185">Reference proteome</keyword>
<dbReference type="PANTHER" id="PTHR42915">
    <property type="entry name" value="HYPOTHETICAL 460 KDA PROTEIN IN FEUA-SIGW INTERGENIC REGION [PRECURSOR]"/>
    <property type="match status" value="1"/>
</dbReference>
<evidence type="ECO:0000313" key="5">
    <source>
        <dbReference type="EMBL" id="GAA4353710.1"/>
    </source>
</evidence>
<dbReference type="Gene3D" id="3.40.50.12170">
    <property type="entry name" value="Uncharacterised protein PF07075, DUF1343"/>
    <property type="match status" value="1"/>
</dbReference>
<gene>
    <name evidence="5" type="ORF">GCM10023185_14600</name>
</gene>
<name>A0ABP8I8N1_9BACT</name>
<sequence>MLLIKTPLLASLLALLHTCTTAQPAGGSRPQASAPAAAAQPSTKNAGAAAITVGAAQLDKYLPQLKNQRVGLIVNQTSLVGNTHLVDTLRARGVNVTAIFAPEHGFRGEAADGATIKDGRDARSGVVVRSLYGAAKKPTPEMLADVDVLVFDIQDVGARFYTFISTMHYAMEAAAEQNKAVLVLDRPNPNGSMVDGPILEPAHKSFVGLDPLPIAHGLTVGELANMINGEKWLAGGRQCRLTVVPVAKGYTHATPYVLPVRPSPNLPTARSITLYPSICLFEGTNVSVGRGTDTPFEVFGAPTQPSTRPYSFTPRPNAGSPTPPLNGKLCYGLNLREAGPNQPQGFTLKYLIDFYQQSTDKANFFGKYFEQLSGTRSLREQIIAGKSEAEIRASWEPGLSSFKQLRKKYLLYPES</sequence>
<comment type="caution">
    <text evidence="5">The sequence shown here is derived from an EMBL/GenBank/DDBJ whole genome shotgun (WGS) entry which is preliminary data.</text>
</comment>
<keyword evidence="2" id="KW-0732">Signal</keyword>
<dbReference type="Gene3D" id="3.90.1150.140">
    <property type="match status" value="1"/>
</dbReference>
<evidence type="ECO:0000256" key="1">
    <source>
        <dbReference type="SAM" id="MobiDB-lite"/>
    </source>
</evidence>
<feature type="region of interest" description="Disordered" evidence="1">
    <location>
        <begin position="300"/>
        <end position="323"/>
    </location>
</feature>
<dbReference type="PANTHER" id="PTHR42915:SF1">
    <property type="entry name" value="PEPTIDOGLYCAN BETA-N-ACETYLMURAMIDASE NAMZ"/>
    <property type="match status" value="1"/>
</dbReference>
<dbReference type="Proteomes" id="UP001501153">
    <property type="component" value="Unassembled WGS sequence"/>
</dbReference>
<dbReference type="InterPro" id="IPR008302">
    <property type="entry name" value="NamZ"/>
</dbReference>
<evidence type="ECO:0000313" key="6">
    <source>
        <dbReference type="Proteomes" id="UP001501153"/>
    </source>
</evidence>
<feature type="domain" description="Peptidoglycan beta-N-acetylmuramidase NamZ N-terminal" evidence="3">
    <location>
        <begin position="70"/>
        <end position="269"/>
    </location>
</feature>
<reference evidence="6" key="1">
    <citation type="journal article" date="2019" name="Int. J. Syst. Evol. Microbiol.">
        <title>The Global Catalogue of Microorganisms (GCM) 10K type strain sequencing project: providing services to taxonomists for standard genome sequencing and annotation.</title>
        <authorList>
            <consortium name="The Broad Institute Genomics Platform"/>
            <consortium name="The Broad Institute Genome Sequencing Center for Infectious Disease"/>
            <person name="Wu L."/>
            <person name="Ma J."/>
        </authorList>
    </citation>
    <scope>NUCLEOTIDE SEQUENCE [LARGE SCALE GENOMIC DNA]</scope>
    <source>
        <strain evidence="6">JCM 17923</strain>
    </source>
</reference>
<dbReference type="RefSeq" id="WP_345235296.1">
    <property type="nucleotide sequence ID" value="NZ_BAABGZ010000014.1"/>
</dbReference>
<feature type="chain" id="PRO_5046375925" evidence="2">
    <location>
        <begin position="25"/>
        <end position="415"/>
    </location>
</feature>
<dbReference type="PIRSF" id="PIRSF016719">
    <property type="entry name" value="UCP016719"/>
    <property type="match status" value="1"/>
</dbReference>
<dbReference type="InterPro" id="IPR048503">
    <property type="entry name" value="NamZ_C"/>
</dbReference>
<protein>
    <submittedName>
        <fullName evidence="5">DUF1343 domain-containing protein</fullName>
    </submittedName>
</protein>
<proteinExistence type="predicted"/>
<feature type="domain" description="Peptidoglycan beta-N-acetylmuramidase NamZ C-terminal" evidence="4">
    <location>
        <begin position="274"/>
        <end position="412"/>
    </location>
</feature>
<feature type="signal peptide" evidence="2">
    <location>
        <begin position="1"/>
        <end position="24"/>
    </location>
</feature>
<evidence type="ECO:0000259" key="3">
    <source>
        <dbReference type="Pfam" id="PF07075"/>
    </source>
</evidence>
<dbReference type="Pfam" id="PF07075">
    <property type="entry name" value="NamZ_N"/>
    <property type="match status" value="1"/>
</dbReference>
<accession>A0ABP8I8N1</accession>
<organism evidence="5 6">
    <name type="scientific">Hymenobacter saemangeumensis</name>
    <dbReference type="NCBI Taxonomy" id="1084522"/>
    <lineage>
        <taxon>Bacteria</taxon>
        <taxon>Pseudomonadati</taxon>
        <taxon>Bacteroidota</taxon>
        <taxon>Cytophagia</taxon>
        <taxon>Cytophagales</taxon>
        <taxon>Hymenobacteraceae</taxon>
        <taxon>Hymenobacter</taxon>
    </lineage>
</organism>
<evidence type="ECO:0000256" key="2">
    <source>
        <dbReference type="SAM" id="SignalP"/>
    </source>
</evidence>
<dbReference type="InterPro" id="IPR048502">
    <property type="entry name" value="NamZ_N"/>
</dbReference>
<dbReference type="EMBL" id="BAABGZ010000014">
    <property type="protein sequence ID" value="GAA4353710.1"/>
    <property type="molecule type" value="Genomic_DNA"/>
</dbReference>
<evidence type="ECO:0000259" key="4">
    <source>
        <dbReference type="Pfam" id="PF20732"/>
    </source>
</evidence>